<protein>
    <recommendedName>
        <fullName evidence="4">Endonuclease/Exonuclease/phosphatase family protein</fullName>
    </recommendedName>
</protein>
<accession>A0A143PFS3</accession>
<dbReference type="SUPFAM" id="SSF56219">
    <property type="entry name" value="DNase I-like"/>
    <property type="match status" value="1"/>
</dbReference>
<name>A0A143PFS3_LUTPR</name>
<dbReference type="RefSeq" id="WP_157898575.1">
    <property type="nucleotide sequence ID" value="NZ_CP015136.1"/>
</dbReference>
<reference evidence="3" key="2">
    <citation type="submission" date="2016-04" db="EMBL/GenBank/DDBJ databases">
        <title>First Complete Genome Sequence of a Subdivision 6 Acidobacterium.</title>
        <authorList>
            <person name="Huang S."/>
            <person name="Vieira S."/>
            <person name="Bunk B."/>
            <person name="Riedel T."/>
            <person name="Sproeer C."/>
            <person name="Overmann J."/>
        </authorList>
    </citation>
    <scope>NUCLEOTIDE SEQUENCE [LARGE SCALE GENOMIC DNA]</scope>
    <source>
        <strain evidence="3">DSM 100886 HEG_-6_39</strain>
    </source>
</reference>
<reference evidence="2 3" key="1">
    <citation type="journal article" date="2016" name="Genome Announc.">
        <title>First Complete Genome Sequence of a Subdivision 6 Acidobacterium Strain.</title>
        <authorList>
            <person name="Huang S."/>
            <person name="Vieira S."/>
            <person name="Bunk B."/>
            <person name="Riedel T."/>
            <person name="Sproer C."/>
            <person name="Overmann J."/>
        </authorList>
    </citation>
    <scope>NUCLEOTIDE SEQUENCE [LARGE SCALE GENOMIC DNA]</scope>
    <source>
        <strain evidence="3">DSM 100886 HEG_-6_39</strain>
    </source>
</reference>
<gene>
    <name evidence="2" type="ORF">LuPra_00092</name>
</gene>
<evidence type="ECO:0000256" key="1">
    <source>
        <dbReference type="SAM" id="SignalP"/>
    </source>
</evidence>
<feature type="signal peptide" evidence="1">
    <location>
        <begin position="1"/>
        <end position="21"/>
    </location>
</feature>
<dbReference type="InterPro" id="IPR036691">
    <property type="entry name" value="Endo/exonu/phosph_ase_sf"/>
</dbReference>
<organism evidence="2 3">
    <name type="scientific">Luteitalea pratensis</name>
    <dbReference type="NCBI Taxonomy" id="1855912"/>
    <lineage>
        <taxon>Bacteria</taxon>
        <taxon>Pseudomonadati</taxon>
        <taxon>Acidobacteriota</taxon>
        <taxon>Vicinamibacteria</taxon>
        <taxon>Vicinamibacterales</taxon>
        <taxon>Vicinamibacteraceae</taxon>
        <taxon>Luteitalea</taxon>
    </lineage>
</organism>
<proteinExistence type="predicted"/>
<keyword evidence="3" id="KW-1185">Reference proteome</keyword>
<feature type="chain" id="PRO_5007511238" description="Endonuclease/Exonuclease/phosphatase family protein" evidence="1">
    <location>
        <begin position="22"/>
        <end position="362"/>
    </location>
</feature>
<dbReference type="Proteomes" id="UP000076079">
    <property type="component" value="Chromosome"/>
</dbReference>
<dbReference type="KEGG" id="abac:LuPra_00092"/>
<dbReference type="EMBL" id="CP015136">
    <property type="protein sequence ID" value="AMY06928.1"/>
    <property type="molecule type" value="Genomic_DNA"/>
</dbReference>
<sequence length="362" mass="38929" precursor="true">MRTKLALVGGLFLMLSGMAAAQPTLRPPVNLKIGTWNTMLQPWFTNEADVVTTIADSKFDVLVLQSVWTDDAASRILADPAVSRRYGYHYYATMAQDPAGADLTDPTMNYLVQQYVGCLIAYGVNTTQLLQLVPPMPSECLTLRIGIGIHNYNPFNQLAAACLDNAMQFLPRDAAFRSVAICGETQGVKYGHLGRPGLLVLSRSPLSNIQEVPYETAGIRRAAIYATISHVRFAFAHFPTNDLEDIDPSLSVLQYGNSASNMAQGAIDAGADLVVGTVNSGLDYQPAAHELLLSNGFSALFAEPTYCPAATHANLAQCQGQTPRGVDNIYVKEGFGACHTETFALQPISDHIGLSAACLLGK</sequence>
<keyword evidence="1" id="KW-0732">Signal</keyword>
<evidence type="ECO:0008006" key="4">
    <source>
        <dbReference type="Google" id="ProtNLM"/>
    </source>
</evidence>
<evidence type="ECO:0000313" key="3">
    <source>
        <dbReference type="Proteomes" id="UP000076079"/>
    </source>
</evidence>
<evidence type="ECO:0000313" key="2">
    <source>
        <dbReference type="EMBL" id="AMY06928.1"/>
    </source>
</evidence>
<dbReference type="Gene3D" id="3.60.10.10">
    <property type="entry name" value="Endonuclease/exonuclease/phosphatase"/>
    <property type="match status" value="1"/>
</dbReference>
<dbReference type="AlphaFoldDB" id="A0A143PFS3"/>